<feature type="transmembrane region" description="Helical" evidence="10">
    <location>
        <begin position="390"/>
        <end position="416"/>
    </location>
</feature>
<keyword evidence="9 10" id="KW-0472">Membrane</keyword>
<keyword evidence="5" id="KW-0067">ATP-binding</keyword>
<dbReference type="SUPFAM" id="SSF81665">
    <property type="entry name" value="Calcium ATPase, transmembrane domain M"/>
    <property type="match status" value="1"/>
</dbReference>
<dbReference type="GO" id="GO:0005886">
    <property type="term" value="C:plasma membrane"/>
    <property type="evidence" value="ECO:0007669"/>
    <property type="project" value="TreeGrafter"/>
</dbReference>
<dbReference type="SUPFAM" id="SSF81653">
    <property type="entry name" value="Calcium ATPase, transduction domain A"/>
    <property type="match status" value="1"/>
</dbReference>
<dbReference type="SUPFAM" id="SSF56784">
    <property type="entry name" value="HAD-like"/>
    <property type="match status" value="1"/>
</dbReference>
<feature type="transmembrane region" description="Helical" evidence="10">
    <location>
        <begin position="1008"/>
        <end position="1028"/>
    </location>
</feature>
<keyword evidence="8 10" id="KW-1133">Transmembrane helix</keyword>
<dbReference type="STRING" id="857967.G0QPQ8"/>
<dbReference type="InterPro" id="IPR006068">
    <property type="entry name" value="ATPase_P-typ_cation-transptr_C"/>
</dbReference>
<evidence type="ECO:0000259" key="13">
    <source>
        <dbReference type="Pfam" id="PF00690"/>
    </source>
</evidence>
<dbReference type="OMA" id="RRSVVFN"/>
<feature type="domain" description="Cation-transporting P-type ATPase C-terminal" evidence="12">
    <location>
        <begin position="875"/>
        <end position="1104"/>
    </location>
</feature>
<dbReference type="Gene3D" id="1.20.1110.10">
    <property type="entry name" value="Calcium-transporting ATPase, transmembrane domain"/>
    <property type="match status" value="1"/>
</dbReference>
<keyword evidence="4" id="KW-0547">Nucleotide-binding</keyword>
<accession>G0QPQ8</accession>
<name>G0QPQ8_ICHMU</name>
<feature type="transmembrane region" description="Helical" evidence="10">
    <location>
        <begin position="849"/>
        <end position="870"/>
    </location>
</feature>
<feature type="domain" description="P-type ATPase A" evidence="11">
    <location>
        <begin position="205"/>
        <end position="329"/>
    </location>
</feature>
<evidence type="ECO:0000313" key="14">
    <source>
        <dbReference type="EMBL" id="EGR32773.1"/>
    </source>
</evidence>
<dbReference type="InterPro" id="IPR044492">
    <property type="entry name" value="P_typ_ATPase_HD_dom"/>
</dbReference>
<dbReference type="PROSITE" id="PS00154">
    <property type="entry name" value="ATPASE_E1_E2"/>
    <property type="match status" value="1"/>
</dbReference>
<dbReference type="SFLD" id="SFLDG00002">
    <property type="entry name" value="C1.7:_P-type_atpase_like"/>
    <property type="match status" value="1"/>
</dbReference>
<feature type="transmembrane region" description="Helical" evidence="10">
    <location>
        <begin position="1048"/>
        <end position="1069"/>
    </location>
</feature>
<gene>
    <name evidence="14" type="ORF">IMG5_070450</name>
</gene>
<dbReference type="Gene3D" id="3.40.50.1000">
    <property type="entry name" value="HAD superfamily/HAD-like"/>
    <property type="match status" value="1"/>
</dbReference>
<feature type="transmembrane region" description="Helical" evidence="10">
    <location>
        <begin position="352"/>
        <end position="370"/>
    </location>
</feature>
<feature type="domain" description="Cation-transporting P-type ATPase N-terminal" evidence="13">
    <location>
        <begin position="86"/>
        <end position="149"/>
    </location>
</feature>
<evidence type="ECO:0000256" key="7">
    <source>
        <dbReference type="ARBA" id="ARBA00022967"/>
    </source>
</evidence>
<dbReference type="InterPro" id="IPR008250">
    <property type="entry name" value="ATPase_P-typ_transduc_dom_A_sf"/>
</dbReference>
<dbReference type="GO" id="GO:0005524">
    <property type="term" value="F:ATP binding"/>
    <property type="evidence" value="ECO:0007669"/>
    <property type="project" value="UniProtKB-KW"/>
</dbReference>
<organism evidence="14 15">
    <name type="scientific">Ichthyophthirius multifiliis</name>
    <name type="common">White spot disease agent</name>
    <name type="synonym">Ich</name>
    <dbReference type="NCBI Taxonomy" id="5932"/>
    <lineage>
        <taxon>Eukaryota</taxon>
        <taxon>Sar</taxon>
        <taxon>Alveolata</taxon>
        <taxon>Ciliophora</taxon>
        <taxon>Intramacronucleata</taxon>
        <taxon>Oligohymenophorea</taxon>
        <taxon>Hymenostomatida</taxon>
        <taxon>Ophryoglenina</taxon>
        <taxon>Ichthyophthirius</taxon>
    </lineage>
</organism>
<dbReference type="SFLD" id="SFLDS00003">
    <property type="entry name" value="Haloacid_Dehalogenase"/>
    <property type="match status" value="1"/>
</dbReference>
<evidence type="ECO:0000256" key="8">
    <source>
        <dbReference type="ARBA" id="ARBA00022989"/>
    </source>
</evidence>
<dbReference type="RefSeq" id="XP_004036759.1">
    <property type="nucleotide sequence ID" value="XM_004036711.1"/>
</dbReference>
<dbReference type="InterPro" id="IPR023214">
    <property type="entry name" value="HAD_sf"/>
</dbReference>
<dbReference type="eggNOG" id="KOG0204">
    <property type="taxonomic scope" value="Eukaryota"/>
</dbReference>
<dbReference type="PRINTS" id="PR00119">
    <property type="entry name" value="CATATPASE"/>
</dbReference>
<dbReference type="CDD" id="cd02081">
    <property type="entry name" value="P-type_ATPase_Ca_PMCA-like"/>
    <property type="match status" value="1"/>
</dbReference>
<evidence type="ECO:0000256" key="1">
    <source>
        <dbReference type="ARBA" id="ARBA00004127"/>
    </source>
</evidence>
<dbReference type="InterPro" id="IPR023298">
    <property type="entry name" value="ATPase_P-typ_TM_dom_sf"/>
</dbReference>
<dbReference type="Pfam" id="PF13246">
    <property type="entry name" value="Cation_ATPase"/>
    <property type="match status" value="1"/>
</dbReference>
<evidence type="ECO:0008006" key="16">
    <source>
        <dbReference type="Google" id="ProtNLM"/>
    </source>
</evidence>
<proteinExistence type="predicted"/>
<dbReference type="InterPro" id="IPR018303">
    <property type="entry name" value="ATPase_P-typ_P_site"/>
</dbReference>
<reference evidence="14 15" key="1">
    <citation type="submission" date="2011-07" db="EMBL/GenBank/DDBJ databases">
        <authorList>
            <person name="Coyne R."/>
            <person name="Brami D."/>
            <person name="Johnson J."/>
            <person name="Hostetler J."/>
            <person name="Hannick L."/>
            <person name="Clark T."/>
            <person name="Cassidy-Hanley D."/>
            <person name="Inman J."/>
        </authorList>
    </citation>
    <scope>NUCLEOTIDE SEQUENCE [LARGE SCALE GENOMIC DNA]</scope>
    <source>
        <strain evidence="14 15">G5</strain>
    </source>
</reference>
<dbReference type="GO" id="GO:0016887">
    <property type="term" value="F:ATP hydrolysis activity"/>
    <property type="evidence" value="ECO:0007669"/>
    <property type="project" value="InterPro"/>
</dbReference>
<dbReference type="InterPro" id="IPR023299">
    <property type="entry name" value="ATPase_P-typ_cyto_dom_N"/>
</dbReference>
<evidence type="ECO:0000259" key="12">
    <source>
        <dbReference type="Pfam" id="PF00689"/>
    </source>
</evidence>
<dbReference type="Gene3D" id="2.70.150.10">
    <property type="entry name" value="Calcium-transporting ATPase, cytoplasmic transduction domain A"/>
    <property type="match status" value="1"/>
</dbReference>
<dbReference type="SUPFAM" id="SSF81660">
    <property type="entry name" value="Metal cation-transporting ATPase, ATP-binding domain N"/>
    <property type="match status" value="1"/>
</dbReference>
<keyword evidence="6" id="KW-0460">Magnesium</keyword>
<keyword evidence="7" id="KW-1278">Translocase</keyword>
<dbReference type="Gene3D" id="3.40.1110.10">
    <property type="entry name" value="Calcium-transporting ATPase, cytoplasmic domain N"/>
    <property type="match status" value="1"/>
</dbReference>
<dbReference type="Pfam" id="PF00690">
    <property type="entry name" value="Cation_ATPase_N"/>
    <property type="match status" value="1"/>
</dbReference>
<dbReference type="Pfam" id="PF00122">
    <property type="entry name" value="E1-E2_ATPase"/>
    <property type="match status" value="1"/>
</dbReference>
<evidence type="ECO:0000256" key="3">
    <source>
        <dbReference type="ARBA" id="ARBA00022723"/>
    </source>
</evidence>
<dbReference type="InterPro" id="IPR059000">
    <property type="entry name" value="ATPase_P-type_domA"/>
</dbReference>
<dbReference type="GO" id="GO:0046872">
    <property type="term" value="F:metal ion binding"/>
    <property type="evidence" value="ECO:0007669"/>
    <property type="project" value="UniProtKB-KW"/>
</dbReference>
<dbReference type="EMBL" id="GL983575">
    <property type="protein sequence ID" value="EGR32773.1"/>
    <property type="molecule type" value="Genomic_DNA"/>
</dbReference>
<feature type="transmembrane region" description="Helical" evidence="10">
    <location>
        <begin position="1081"/>
        <end position="1104"/>
    </location>
</feature>
<dbReference type="Proteomes" id="UP000008983">
    <property type="component" value="Unassembled WGS sequence"/>
</dbReference>
<keyword evidence="2 10" id="KW-0812">Transmembrane</keyword>
<evidence type="ECO:0000256" key="9">
    <source>
        <dbReference type="ARBA" id="ARBA00023136"/>
    </source>
</evidence>
<evidence type="ECO:0000256" key="5">
    <source>
        <dbReference type="ARBA" id="ARBA00022840"/>
    </source>
</evidence>
<protein>
    <recommendedName>
        <fullName evidence="16">P-type Ca(2+) transporter</fullName>
    </recommendedName>
</protein>
<dbReference type="PANTHER" id="PTHR24093:SF369">
    <property type="entry name" value="CALCIUM-TRANSPORTING ATPASE"/>
    <property type="match status" value="1"/>
</dbReference>
<dbReference type="InterPro" id="IPR004014">
    <property type="entry name" value="ATPase_P-typ_cation-transptr_N"/>
</dbReference>
<dbReference type="FunFam" id="3.40.50.1000:FF:000191">
    <property type="entry name" value="Calcium-transporting ATPase"/>
    <property type="match status" value="1"/>
</dbReference>
<evidence type="ECO:0000256" key="10">
    <source>
        <dbReference type="SAM" id="Phobius"/>
    </source>
</evidence>
<evidence type="ECO:0000259" key="11">
    <source>
        <dbReference type="Pfam" id="PF00122"/>
    </source>
</evidence>
<dbReference type="InParanoid" id="G0QPQ8"/>
<feature type="transmembrane region" description="Helical" evidence="10">
    <location>
        <begin position="922"/>
        <end position="942"/>
    </location>
</feature>
<dbReference type="Pfam" id="PF00689">
    <property type="entry name" value="Cation_ATPase_C"/>
    <property type="match status" value="1"/>
</dbReference>
<dbReference type="SFLD" id="SFLDF00027">
    <property type="entry name" value="p-type_atpase"/>
    <property type="match status" value="1"/>
</dbReference>
<comment type="subcellular location">
    <subcellularLocation>
        <location evidence="1">Endomembrane system</location>
        <topology evidence="1">Multi-pass membrane protein</topology>
    </subcellularLocation>
</comment>
<keyword evidence="3" id="KW-0479">Metal-binding</keyword>
<dbReference type="InterPro" id="IPR001757">
    <property type="entry name" value="P_typ_ATPase"/>
</dbReference>
<dbReference type="InterPro" id="IPR036412">
    <property type="entry name" value="HAD-like_sf"/>
</dbReference>
<dbReference type="GO" id="GO:0005388">
    <property type="term" value="F:P-type calcium transporter activity"/>
    <property type="evidence" value="ECO:0007669"/>
    <property type="project" value="TreeGrafter"/>
</dbReference>
<dbReference type="PANTHER" id="PTHR24093">
    <property type="entry name" value="CATION TRANSPORTING ATPASE"/>
    <property type="match status" value="1"/>
</dbReference>
<dbReference type="GO" id="GO:0012505">
    <property type="term" value="C:endomembrane system"/>
    <property type="evidence" value="ECO:0007669"/>
    <property type="project" value="UniProtKB-SubCell"/>
</dbReference>
<evidence type="ECO:0000313" key="15">
    <source>
        <dbReference type="Proteomes" id="UP000008983"/>
    </source>
</evidence>
<dbReference type="GeneID" id="14908947"/>
<sequence length="1160" mass="130911">MIQEDFETPPYVKRDLELLEPNDEIVNSNSKSQQNLRTEYPYNFEQNKGSVPQVDDFNENIGSIASACQERRFSEEVDILEKIGGTDILENALKTNFKKGINEDDNNIRIQAFGHNMKQISKPKGFFELFFSAMDDFTMKILIVAALVSIAIEVGTSKPEKRPTAWIEGFAILVAVCVCCTVTAINDYQKERQFQGLNKVAEDRKMVTIIRNGIKQTVHMSKVLVGDVAELTEGMEIPADGIVLEASELTLDESAMTGETDPVKKQVLSECIQKRNHLIQQGEKNTSGAHDVPSPLILSGTKILTGEGKLLIVVVGDFSCVGKISKLLQQKDAEATPLQEKLECIARDIGNFGLYSSIIIMLVLLIRLAAERIEENLWNHEEHWGQILQFILIGITVVVVAIPEGLPLAVTLSLAYSVKKMLNDKNLVRKLQACETMGGADCICSDKTGTLTQNKMTLTTWWNEELQEFEKYKEKVNLNEYIPDKLKDFQELFIQSCAINSSADLRPDQKGSKTEIAVLLLLEKFGEKYEKWRERYEVVSKFPFSSARKRMGIILNINGKKRLLQKGASELVLAACSHFISKKSGQVRPIDEALLNTMKEAIKKMADNALRTIVLAYKDIRDDEDITSKDRLGVFDIETKGLTLCAIFGIKDILREEVPGAVKTCQQAGIKVRMITGDNKDTARAIAKDCNILDLTRKDNKYQVIEGVEFIKLTGGVVCKICRTSECPCPRDSEIAEKEQKTVRVDVIKNTEVFDSIYKQIDVMARSRPEDKYAMVVGLIERNHVVAVTGDGTNDAPALKRADVGFAMGIAGTEVAREAAAIILLDDNFKSIVAAVMWGRNIYDCIKKFLQFQLTVNVVAVIITLVGAAVLKMEILVPIQMLWINLIMDTFASLALATEPPTEELLLRKPHNRDEYIINKRMFKHIIGQAIFQFTILMILVFKGENFLPEYPDDFDSEIRSNKVSNFGVQWYLAKYSDQSKQYIRSGRERSIDGKQKEYLLVYDAYGIYSRHFTFVFNVFVFMQIFNFLNARKLQDEINIFSGITNNLFFPCIIGFIIFAQVIIIEFSGKTFRCYKYGLTIQQWMICFGFGSLSLIQSFFLKFISEEKCVELGRNKINPLSSHSRILGLKGNRDPQSMSRRYSAIAGGLHPMRPNSQHNH</sequence>
<keyword evidence="15" id="KW-1185">Reference proteome</keyword>
<dbReference type="OrthoDB" id="3352408at2759"/>
<evidence type="ECO:0000256" key="6">
    <source>
        <dbReference type="ARBA" id="ARBA00022842"/>
    </source>
</evidence>
<dbReference type="NCBIfam" id="TIGR01494">
    <property type="entry name" value="ATPase_P-type"/>
    <property type="match status" value="2"/>
</dbReference>
<evidence type="ECO:0000256" key="4">
    <source>
        <dbReference type="ARBA" id="ARBA00022741"/>
    </source>
</evidence>
<dbReference type="AlphaFoldDB" id="G0QPQ8"/>
<evidence type="ECO:0000256" key="2">
    <source>
        <dbReference type="ARBA" id="ARBA00022692"/>
    </source>
</evidence>